<evidence type="ECO:0000313" key="2">
    <source>
        <dbReference type="Proteomes" id="UP000287224"/>
    </source>
</evidence>
<accession>A0A401ZDS2</accession>
<sequence>MIMQTFKRWLNRLFSWWPWRSTATVNRVQASDSRAWSAVPEAAWYTSINGAEAVNSQSNNTTIAIEHDLNAPSIEHPMAADAGIPSPDESNFFGQPSILSAQQSVVASEQPAQDSTDAENHLLFLRYLIQHGILNEGFKEGQVPKQYRNK</sequence>
<gene>
    <name evidence="1" type="ORF">KDAU_23590</name>
</gene>
<dbReference type="EMBL" id="BIFQ01000001">
    <property type="protein sequence ID" value="GCE05030.1"/>
    <property type="molecule type" value="Genomic_DNA"/>
</dbReference>
<dbReference type="AlphaFoldDB" id="A0A401ZDS2"/>
<keyword evidence="2" id="KW-1185">Reference proteome</keyword>
<organism evidence="1 2">
    <name type="scientific">Dictyobacter aurantiacus</name>
    <dbReference type="NCBI Taxonomy" id="1936993"/>
    <lineage>
        <taxon>Bacteria</taxon>
        <taxon>Bacillati</taxon>
        <taxon>Chloroflexota</taxon>
        <taxon>Ktedonobacteria</taxon>
        <taxon>Ktedonobacterales</taxon>
        <taxon>Dictyobacteraceae</taxon>
        <taxon>Dictyobacter</taxon>
    </lineage>
</organism>
<dbReference type="Proteomes" id="UP000287224">
    <property type="component" value="Unassembled WGS sequence"/>
</dbReference>
<comment type="caution">
    <text evidence="1">The sequence shown here is derived from an EMBL/GenBank/DDBJ whole genome shotgun (WGS) entry which is preliminary data.</text>
</comment>
<name>A0A401ZDS2_9CHLR</name>
<evidence type="ECO:0000313" key="1">
    <source>
        <dbReference type="EMBL" id="GCE05030.1"/>
    </source>
</evidence>
<proteinExistence type="predicted"/>
<protein>
    <submittedName>
        <fullName evidence="1">Uncharacterized protein</fullName>
    </submittedName>
</protein>
<reference evidence="2" key="1">
    <citation type="submission" date="2018-12" db="EMBL/GenBank/DDBJ databases">
        <title>Tengunoibacter tsumagoiensis gen. nov., sp. nov., Dictyobacter kobayashii sp. nov., D. alpinus sp. nov., and D. joshuensis sp. nov. and description of Dictyobacteraceae fam. nov. within the order Ktedonobacterales isolated from Tengu-no-mugimeshi.</title>
        <authorList>
            <person name="Wang C.M."/>
            <person name="Zheng Y."/>
            <person name="Sakai Y."/>
            <person name="Toyoda A."/>
            <person name="Minakuchi Y."/>
            <person name="Abe K."/>
            <person name="Yokota A."/>
            <person name="Yabe S."/>
        </authorList>
    </citation>
    <scope>NUCLEOTIDE SEQUENCE [LARGE SCALE GENOMIC DNA]</scope>
    <source>
        <strain evidence="2">S-27</strain>
    </source>
</reference>